<reference evidence="1" key="1">
    <citation type="submission" date="2021-02" db="EMBL/GenBank/DDBJ databases">
        <title>First Annotated Genome of the Yellow-green Alga Tribonema minus.</title>
        <authorList>
            <person name="Mahan K.M."/>
        </authorList>
    </citation>
    <scope>NUCLEOTIDE SEQUENCE</scope>
    <source>
        <strain evidence="1">UTEX B ZZ1240</strain>
    </source>
</reference>
<sequence length="299" mass="33069">MQFVHEVTGCNFAPMKAVLQSLDKAFQPSELYSTVTESKFVDESQRRSRVHTFTDKPELFAHAQTLLARFPLDPLLDYFVVPNDAMHIVYVADGYFRRHRDYLAITSNAVTEYTLICCLTAPEKGGQTALYINDHTDTYVSAASATAGGALLFRKDIAHEGLTVEAGEKHIIMFNVCAVRRASDARGILLVTFPHTEASALPLQRAAEAQSYVLPIAAVMNSRFGDNKLAGFCRWQKATTNGGDALAEASENSSGLPPIMEYSCTNASYEDFGTIYRVMSGAYVTAEEVTRNRDLLDFY</sequence>
<dbReference type="EMBL" id="JAFCMP010000008">
    <property type="protein sequence ID" value="KAG5192284.1"/>
    <property type="molecule type" value="Genomic_DNA"/>
</dbReference>
<dbReference type="OrthoDB" id="206692at2759"/>
<dbReference type="Pfam" id="PF03336">
    <property type="entry name" value="Pox_C4_C10"/>
    <property type="match status" value="1"/>
</dbReference>
<dbReference type="Proteomes" id="UP000664859">
    <property type="component" value="Unassembled WGS sequence"/>
</dbReference>
<organism evidence="1 2">
    <name type="scientific">Tribonema minus</name>
    <dbReference type="NCBI Taxonomy" id="303371"/>
    <lineage>
        <taxon>Eukaryota</taxon>
        <taxon>Sar</taxon>
        <taxon>Stramenopiles</taxon>
        <taxon>Ochrophyta</taxon>
        <taxon>PX clade</taxon>
        <taxon>Xanthophyceae</taxon>
        <taxon>Tribonematales</taxon>
        <taxon>Tribonemataceae</taxon>
        <taxon>Tribonema</taxon>
    </lineage>
</organism>
<dbReference type="InterPro" id="IPR005004">
    <property type="entry name" value="Poxvirus_C4/C10"/>
</dbReference>
<keyword evidence="2" id="KW-1185">Reference proteome</keyword>
<dbReference type="Gene3D" id="2.60.120.620">
    <property type="entry name" value="q2cbj1_9rhob like domain"/>
    <property type="match status" value="1"/>
</dbReference>
<evidence type="ECO:0000313" key="1">
    <source>
        <dbReference type="EMBL" id="KAG5192284.1"/>
    </source>
</evidence>
<comment type="caution">
    <text evidence="1">The sequence shown here is derived from an EMBL/GenBank/DDBJ whole genome shotgun (WGS) entry which is preliminary data.</text>
</comment>
<proteinExistence type="predicted"/>
<evidence type="ECO:0000313" key="2">
    <source>
        <dbReference type="Proteomes" id="UP000664859"/>
    </source>
</evidence>
<dbReference type="AlphaFoldDB" id="A0A835ZHH4"/>
<name>A0A835ZHH4_9STRA</name>
<accession>A0A835ZHH4</accession>
<evidence type="ECO:0008006" key="3">
    <source>
        <dbReference type="Google" id="ProtNLM"/>
    </source>
</evidence>
<protein>
    <recommendedName>
        <fullName evidence="3">Fe2OG dioxygenase domain-containing protein</fullName>
    </recommendedName>
</protein>
<feature type="non-terminal residue" evidence="1">
    <location>
        <position position="299"/>
    </location>
</feature>
<gene>
    <name evidence="1" type="ORF">JKP88DRAFT_131483</name>
</gene>